<dbReference type="Proteomes" id="UP000250222">
    <property type="component" value="Unassembled WGS sequence"/>
</dbReference>
<dbReference type="AlphaFoldDB" id="A0A2Y9ARH7"/>
<dbReference type="RefSeq" id="WP_110853839.1">
    <property type="nucleotide sequence ID" value="NZ_QKLZ01000020.1"/>
</dbReference>
<protein>
    <submittedName>
        <fullName evidence="1">Helix-hairpin-helix domain-containing protein</fullName>
    </submittedName>
</protein>
<reference evidence="1 2" key="1">
    <citation type="submission" date="2016-10" db="EMBL/GenBank/DDBJ databases">
        <authorList>
            <person name="Cai Z."/>
        </authorList>
    </citation>
    <scope>NUCLEOTIDE SEQUENCE [LARGE SCALE GENOMIC DNA]</scope>
    <source>
        <strain evidence="1 2">CGMCC 1.10826</strain>
    </source>
</reference>
<dbReference type="SUPFAM" id="SSF47794">
    <property type="entry name" value="Rad51 N-terminal domain-like"/>
    <property type="match status" value="1"/>
</dbReference>
<dbReference type="EMBL" id="UETB01000020">
    <property type="protein sequence ID" value="SSA47060.1"/>
    <property type="molecule type" value="Genomic_DNA"/>
</dbReference>
<dbReference type="InterPro" id="IPR010995">
    <property type="entry name" value="DNA_repair_Rad51/TF_NusA_a-hlx"/>
</dbReference>
<dbReference type="GO" id="GO:0000166">
    <property type="term" value="F:nucleotide binding"/>
    <property type="evidence" value="ECO:0007669"/>
    <property type="project" value="InterPro"/>
</dbReference>
<organism evidence="1 2">
    <name type="scientific">Georgenia satyanarayanai</name>
    <dbReference type="NCBI Taxonomy" id="860221"/>
    <lineage>
        <taxon>Bacteria</taxon>
        <taxon>Bacillati</taxon>
        <taxon>Actinomycetota</taxon>
        <taxon>Actinomycetes</taxon>
        <taxon>Micrococcales</taxon>
        <taxon>Bogoriellaceae</taxon>
        <taxon>Georgenia</taxon>
    </lineage>
</organism>
<evidence type="ECO:0000313" key="2">
    <source>
        <dbReference type="Proteomes" id="UP000250222"/>
    </source>
</evidence>
<evidence type="ECO:0000313" key="1">
    <source>
        <dbReference type="EMBL" id="SSA47060.1"/>
    </source>
</evidence>
<dbReference type="Gene3D" id="1.10.150.20">
    <property type="entry name" value="5' to 3' exonuclease, C-terminal subdomain"/>
    <property type="match status" value="1"/>
</dbReference>
<proteinExistence type="predicted"/>
<sequence>MSTRDLPDQVGDLPRIGRPATGALLDRGVTTLDQVAAMSERELLMLHGVGPRAVRLLREALAEQGRDLTP</sequence>
<gene>
    <name evidence="1" type="ORF">SAMN05216184_12040</name>
</gene>
<accession>A0A2Y9ARH7</accession>
<name>A0A2Y9ARH7_9MICO</name>
<dbReference type="OrthoDB" id="7950977at2"/>
<keyword evidence="2" id="KW-1185">Reference proteome</keyword>